<dbReference type="EMBL" id="GBRH01207725">
    <property type="protein sequence ID" value="JAD90170.1"/>
    <property type="molecule type" value="Transcribed_RNA"/>
</dbReference>
<accession>A0A0A9DWZ2</accession>
<sequence length="171" mass="19755">MLHFLKYKHCSINHIMLNICTYQNVEDMMIRYNTILYHQVKEIMHINKRPFSGITMKQNAVGNGIWFLASLDHRIKNLSSFSTSSILAMIFHHRGIGNNIWFNTSSGHFFQNSIGLFPLSQGVVSMHNSSICGAVRHHTIFNHPTKEHLSLVHCLNFAQTINDRAVSYKIW</sequence>
<name>A0A0A9DWZ2_ARUDO</name>
<reference evidence="1" key="1">
    <citation type="submission" date="2014-09" db="EMBL/GenBank/DDBJ databases">
        <authorList>
            <person name="Magalhaes I.L.F."/>
            <person name="Oliveira U."/>
            <person name="Santos F.R."/>
            <person name="Vidigal T.H.D.A."/>
            <person name="Brescovit A.D."/>
            <person name="Santos A.J."/>
        </authorList>
    </citation>
    <scope>NUCLEOTIDE SEQUENCE</scope>
    <source>
        <tissue evidence="1">Shoot tissue taken approximately 20 cm above the soil surface</tissue>
    </source>
</reference>
<reference evidence="1" key="2">
    <citation type="journal article" date="2015" name="Data Brief">
        <title>Shoot transcriptome of the giant reed, Arundo donax.</title>
        <authorList>
            <person name="Barrero R.A."/>
            <person name="Guerrero F.D."/>
            <person name="Moolhuijzen P."/>
            <person name="Goolsby J.A."/>
            <person name="Tidwell J."/>
            <person name="Bellgard S.E."/>
            <person name="Bellgard M.I."/>
        </authorList>
    </citation>
    <scope>NUCLEOTIDE SEQUENCE</scope>
    <source>
        <tissue evidence="1">Shoot tissue taken approximately 20 cm above the soil surface</tissue>
    </source>
</reference>
<evidence type="ECO:0000313" key="1">
    <source>
        <dbReference type="EMBL" id="JAD90170.1"/>
    </source>
</evidence>
<proteinExistence type="predicted"/>
<protein>
    <submittedName>
        <fullName evidence="1">Uncharacterized protein</fullName>
    </submittedName>
</protein>
<dbReference type="AlphaFoldDB" id="A0A0A9DWZ2"/>
<organism evidence="1">
    <name type="scientific">Arundo donax</name>
    <name type="common">Giant reed</name>
    <name type="synonym">Donax arundinaceus</name>
    <dbReference type="NCBI Taxonomy" id="35708"/>
    <lineage>
        <taxon>Eukaryota</taxon>
        <taxon>Viridiplantae</taxon>
        <taxon>Streptophyta</taxon>
        <taxon>Embryophyta</taxon>
        <taxon>Tracheophyta</taxon>
        <taxon>Spermatophyta</taxon>
        <taxon>Magnoliopsida</taxon>
        <taxon>Liliopsida</taxon>
        <taxon>Poales</taxon>
        <taxon>Poaceae</taxon>
        <taxon>PACMAD clade</taxon>
        <taxon>Arundinoideae</taxon>
        <taxon>Arundineae</taxon>
        <taxon>Arundo</taxon>
    </lineage>
</organism>